<protein>
    <submittedName>
        <fullName evidence="6">Transcriptional regulator, LacI family</fullName>
    </submittedName>
</protein>
<evidence type="ECO:0000256" key="3">
    <source>
        <dbReference type="ARBA" id="ARBA00023163"/>
    </source>
</evidence>
<evidence type="ECO:0000256" key="1">
    <source>
        <dbReference type="ARBA" id="ARBA00023015"/>
    </source>
</evidence>
<proteinExistence type="predicted"/>
<dbReference type="Pfam" id="PF13407">
    <property type="entry name" value="Peripla_BP_4"/>
    <property type="match status" value="1"/>
</dbReference>
<dbReference type="Pfam" id="PF00356">
    <property type="entry name" value="LacI"/>
    <property type="match status" value="1"/>
</dbReference>
<dbReference type="Proteomes" id="UP000051442">
    <property type="component" value="Unassembled WGS sequence"/>
</dbReference>
<dbReference type="SUPFAM" id="SSF53822">
    <property type="entry name" value="Periplasmic binding protein-like I"/>
    <property type="match status" value="1"/>
</dbReference>
<evidence type="ECO:0000259" key="4">
    <source>
        <dbReference type="PROSITE" id="PS50932"/>
    </source>
</evidence>
<dbReference type="InterPro" id="IPR025997">
    <property type="entry name" value="SBP_2_dom"/>
</dbReference>
<dbReference type="SMART" id="SM00354">
    <property type="entry name" value="HTH_LACI"/>
    <property type="match status" value="1"/>
</dbReference>
<dbReference type="GO" id="GO:0003700">
    <property type="term" value="F:DNA-binding transcription factor activity"/>
    <property type="evidence" value="ECO:0007669"/>
    <property type="project" value="TreeGrafter"/>
</dbReference>
<accession>A0A0R2ESR1</accession>
<reference evidence="6 7" key="1">
    <citation type="journal article" date="2015" name="Genome Announc.">
        <title>Expanding the biotechnology potential of lactobacilli through comparative genomics of 213 strains and associated genera.</title>
        <authorList>
            <person name="Sun Z."/>
            <person name="Harris H.M."/>
            <person name="McCann A."/>
            <person name="Guo C."/>
            <person name="Argimon S."/>
            <person name="Zhang W."/>
            <person name="Yang X."/>
            <person name="Jeffery I.B."/>
            <person name="Cooney J.C."/>
            <person name="Kagawa T.F."/>
            <person name="Liu W."/>
            <person name="Song Y."/>
            <person name="Salvetti E."/>
            <person name="Wrobel A."/>
            <person name="Rasinkangas P."/>
            <person name="Parkhill J."/>
            <person name="Rea M.C."/>
            <person name="O'Sullivan O."/>
            <person name="Ritari J."/>
            <person name="Douillard F.P."/>
            <person name="Paul Ross R."/>
            <person name="Yang R."/>
            <person name="Briner A.E."/>
            <person name="Felis G.E."/>
            <person name="de Vos W.M."/>
            <person name="Barrangou R."/>
            <person name="Klaenhammer T.R."/>
            <person name="Caufield P.W."/>
            <person name="Cui Y."/>
            <person name="Zhang H."/>
            <person name="O'Toole P.W."/>
        </authorList>
    </citation>
    <scope>NUCLEOTIDE SEQUENCE [LARGE SCALE GENOMIC DNA]</scope>
    <source>
        <strain evidence="6 7">DSM 23365</strain>
    </source>
</reference>
<name>A0A0R2ESR1_9LACO</name>
<evidence type="ECO:0000313" key="6">
    <source>
        <dbReference type="EMBL" id="KRN19321.1"/>
    </source>
</evidence>
<keyword evidence="2" id="KW-0238">DNA-binding</keyword>
<evidence type="ECO:0000313" key="7">
    <source>
        <dbReference type="Proteomes" id="UP000051442"/>
    </source>
</evidence>
<dbReference type="PANTHER" id="PTHR30146:SF154">
    <property type="entry name" value="TRANSCRIPTION REGULATOR, MEMBER OF GALR FAMILY"/>
    <property type="match status" value="1"/>
</dbReference>
<feature type="domain" description="HTH cro/C1-type" evidence="5">
    <location>
        <begin position="11"/>
        <end position="54"/>
    </location>
</feature>
<dbReference type="PROSITE" id="PS00356">
    <property type="entry name" value="HTH_LACI_1"/>
    <property type="match status" value="1"/>
</dbReference>
<dbReference type="AlphaFoldDB" id="A0A0R2ESR1"/>
<gene>
    <name evidence="6" type="ORF">FD14_GL001731</name>
</gene>
<dbReference type="CDD" id="cd01392">
    <property type="entry name" value="HTH_LacI"/>
    <property type="match status" value="1"/>
</dbReference>
<dbReference type="OrthoDB" id="1639518at2"/>
<dbReference type="PATRIC" id="fig|1423804.4.peg.1874"/>
<dbReference type="STRING" id="1423804.FD14_GL001731"/>
<dbReference type="PROSITE" id="PS50932">
    <property type="entry name" value="HTH_LACI_2"/>
    <property type="match status" value="1"/>
</dbReference>
<keyword evidence="1" id="KW-0805">Transcription regulation</keyword>
<dbReference type="PROSITE" id="PS50943">
    <property type="entry name" value="HTH_CROC1"/>
    <property type="match status" value="1"/>
</dbReference>
<sequence length="330" mass="36641">MTANQPKSANMKDVAALAGVSIATISRYLNGETNRMSKVTAAKVAAAIEKLNYVPNSSARQMITKSSKMIAVIVANIDDYFSSELFKGISSILESQGYIGVLFDADSDHAREQKLLEVIGRQVFDGLIIQPENDPQTIQQALRRQLPVVVVDREMDAGTWPQVVTDNYQIARQATQHFLDEGQTHVIVLTSDVHLARTRQERYRGILSVADNVDTIEVSETSYNHSAVYQQLKAALTRSTERTLVFALKERWFLEFIPDLINEGLLDGHQVTATGFADTDTARRLAPNTQLITQNPYLMGASAAELLLQELQDPKLDLSHQKLIQPAKFG</sequence>
<dbReference type="InterPro" id="IPR010982">
    <property type="entry name" value="Lambda_DNA-bd_dom_sf"/>
</dbReference>
<keyword evidence="7" id="KW-1185">Reference proteome</keyword>
<dbReference type="Gene3D" id="3.40.50.2300">
    <property type="match status" value="2"/>
</dbReference>
<dbReference type="Gene3D" id="1.10.260.40">
    <property type="entry name" value="lambda repressor-like DNA-binding domains"/>
    <property type="match status" value="1"/>
</dbReference>
<dbReference type="GO" id="GO:0000976">
    <property type="term" value="F:transcription cis-regulatory region binding"/>
    <property type="evidence" value="ECO:0007669"/>
    <property type="project" value="TreeGrafter"/>
</dbReference>
<dbReference type="InterPro" id="IPR000843">
    <property type="entry name" value="HTH_LacI"/>
</dbReference>
<dbReference type="SUPFAM" id="SSF47413">
    <property type="entry name" value="lambda repressor-like DNA-binding domains"/>
    <property type="match status" value="1"/>
</dbReference>
<dbReference type="InterPro" id="IPR028082">
    <property type="entry name" value="Peripla_BP_I"/>
</dbReference>
<evidence type="ECO:0000256" key="2">
    <source>
        <dbReference type="ARBA" id="ARBA00023125"/>
    </source>
</evidence>
<dbReference type="InterPro" id="IPR001387">
    <property type="entry name" value="Cro/C1-type_HTH"/>
</dbReference>
<dbReference type="PANTHER" id="PTHR30146">
    <property type="entry name" value="LACI-RELATED TRANSCRIPTIONAL REPRESSOR"/>
    <property type="match status" value="1"/>
</dbReference>
<evidence type="ECO:0000259" key="5">
    <source>
        <dbReference type="PROSITE" id="PS50943"/>
    </source>
</evidence>
<dbReference type="RefSeq" id="WP_054734975.1">
    <property type="nucleotide sequence ID" value="NZ_AYZM01000138.1"/>
</dbReference>
<keyword evidence="3" id="KW-0804">Transcription</keyword>
<organism evidence="6 7">
    <name type="scientific">Secundilactobacillus similis DSM 23365 = JCM 2765</name>
    <dbReference type="NCBI Taxonomy" id="1423804"/>
    <lineage>
        <taxon>Bacteria</taxon>
        <taxon>Bacillati</taxon>
        <taxon>Bacillota</taxon>
        <taxon>Bacilli</taxon>
        <taxon>Lactobacillales</taxon>
        <taxon>Lactobacillaceae</taxon>
        <taxon>Secundilactobacillus</taxon>
    </lineage>
</organism>
<comment type="caution">
    <text evidence="6">The sequence shown here is derived from an EMBL/GenBank/DDBJ whole genome shotgun (WGS) entry which is preliminary data.</text>
</comment>
<dbReference type="EMBL" id="AYZM01000138">
    <property type="protein sequence ID" value="KRN19321.1"/>
    <property type="molecule type" value="Genomic_DNA"/>
</dbReference>
<feature type="domain" description="HTH lacI-type" evidence="4">
    <location>
        <begin position="9"/>
        <end position="64"/>
    </location>
</feature>